<name>A0ABV5HM99_9VIBR</name>
<evidence type="ECO:0000313" key="3">
    <source>
        <dbReference type="Proteomes" id="UP001589645"/>
    </source>
</evidence>
<dbReference type="Proteomes" id="UP001589645">
    <property type="component" value="Unassembled WGS sequence"/>
</dbReference>
<evidence type="ECO:0000259" key="1">
    <source>
        <dbReference type="Pfam" id="PF07791"/>
    </source>
</evidence>
<sequence length="212" mass="24699">MDYDHQYYLITEDECSGVYMLNESRKSDERLGIELLSEYSIKRLVRGRGHVHVTWGDDGNFSPCDYHRVSATGLVSHKFKEVLVSFNLHGVEFYGADIENNGNTWSDHYLIHIWQNYRVLHHGRSRIKGSYVDDEFTLEKISLDERVLDDIPIEERLVFRMNEDVKYLYHESVVAALRAAGLTGMRFVKVADWSIGSAFTSEDEEDEFYDDL</sequence>
<dbReference type="Pfam" id="PF07791">
    <property type="entry name" value="Imm11"/>
    <property type="match status" value="1"/>
</dbReference>
<proteinExistence type="predicted"/>
<evidence type="ECO:0000313" key="2">
    <source>
        <dbReference type="EMBL" id="MFB9135361.1"/>
    </source>
</evidence>
<organism evidence="2 3">
    <name type="scientific">Vibrio olivae</name>
    <dbReference type="NCBI Taxonomy" id="1243002"/>
    <lineage>
        <taxon>Bacteria</taxon>
        <taxon>Pseudomonadati</taxon>
        <taxon>Pseudomonadota</taxon>
        <taxon>Gammaproteobacteria</taxon>
        <taxon>Vibrionales</taxon>
        <taxon>Vibrionaceae</taxon>
        <taxon>Vibrio</taxon>
    </lineage>
</organism>
<keyword evidence="3" id="KW-1185">Reference proteome</keyword>
<reference evidence="2 3" key="1">
    <citation type="submission" date="2024-09" db="EMBL/GenBank/DDBJ databases">
        <authorList>
            <person name="Sun Q."/>
            <person name="Mori K."/>
        </authorList>
    </citation>
    <scope>NUCLEOTIDE SEQUENCE [LARGE SCALE GENOMIC DNA]</scope>
    <source>
        <strain evidence="2 3">CECT 8064</strain>
    </source>
</reference>
<dbReference type="RefSeq" id="WP_390192151.1">
    <property type="nucleotide sequence ID" value="NZ_JBHMEP010000002.1"/>
</dbReference>
<gene>
    <name evidence="2" type="ORF">ACFFUV_10350</name>
</gene>
<feature type="domain" description="Immunity MXAN-0049 protein" evidence="1">
    <location>
        <begin position="65"/>
        <end position="192"/>
    </location>
</feature>
<dbReference type="EMBL" id="JBHMEP010000002">
    <property type="protein sequence ID" value="MFB9135361.1"/>
    <property type="molecule type" value="Genomic_DNA"/>
</dbReference>
<comment type="caution">
    <text evidence="2">The sequence shown here is derived from an EMBL/GenBank/DDBJ whole genome shotgun (WGS) entry which is preliminary data.</text>
</comment>
<protein>
    <submittedName>
        <fullName evidence="2">Imm11 family protein</fullName>
    </submittedName>
</protein>
<accession>A0ABV5HM99</accession>
<dbReference type="InterPro" id="IPR012433">
    <property type="entry name" value="Imm11"/>
</dbReference>